<dbReference type="PANTHER" id="PTHR10037:SF62">
    <property type="entry name" value="SODIUM CHANNEL PROTEIN 60E"/>
    <property type="match status" value="1"/>
</dbReference>
<sequence length="312" mass="35882">MANWAWRDTLARFVDSQWFQNLVVAVILANGVVLGLETYEDRFVWLDRNWMLIEGCFLTFFVLELTLRILARGVVFFRDVWNWFDLVVVGISLIPLAGGFAVLRLVRVLRLLRLVSVLPSLRYIVDALFRSVPGLGTVIALLFVVMYTAAIMGEQLFGEISPQYFGNLGTTLYTLFMLLTMENWPDISDSVIEDAPYAWIFFVSYIVVSAFIVLNLIIGVIVTTMEEEVSAPRWAEDQEIELHQHEQVMLRLEQLSDQVAVLSAQLRALGVAVEEVSNFRVLPLESTRHEKRPSAKRGRRTRRKNRRRRRSA</sequence>
<dbReference type="Proteomes" id="UP000014184">
    <property type="component" value="Unassembled WGS sequence"/>
</dbReference>
<dbReference type="RefSeq" id="WP_011290830.1">
    <property type="nucleotide sequence ID" value="NZ_AOSG01000009.1"/>
</dbReference>
<feature type="transmembrane region" description="Helical" evidence="7">
    <location>
        <begin position="197"/>
        <end position="222"/>
    </location>
</feature>
<feature type="transmembrane region" description="Helical" evidence="7">
    <location>
        <begin position="127"/>
        <end position="152"/>
    </location>
</feature>
<evidence type="ECO:0000256" key="4">
    <source>
        <dbReference type="ARBA" id="ARBA00023136"/>
    </source>
</evidence>
<dbReference type="AlphaFoldDB" id="A0A9P2TC69"/>
<feature type="domain" description="Ion transport" evidence="8">
    <location>
        <begin position="17"/>
        <end position="228"/>
    </location>
</feature>
<dbReference type="EMBL" id="AOSG01000009">
    <property type="protein sequence ID" value="EOR72502.1"/>
    <property type="molecule type" value="Genomic_DNA"/>
</dbReference>
<proteinExistence type="predicted"/>
<evidence type="ECO:0000256" key="2">
    <source>
        <dbReference type="ARBA" id="ARBA00022692"/>
    </source>
</evidence>
<evidence type="ECO:0000256" key="3">
    <source>
        <dbReference type="ARBA" id="ARBA00022989"/>
    </source>
</evidence>
<feature type="compositionally biased region" description="Basic residues" evidence="6">
    <location>
        <begin position="289"/>
        <end position="312"/>
    </location>
</feature>
<feature type="coiled-coil region" evidence="5">
    <location>
        <begin position="235"/>
        <end position="265"/>
    </location>
</feature>
<dbReference type="Gene3D" id="1.10.287.70">
    <property type="match status" value="1"/>
</dbReference>
<protein>
    <recommendedName>
        <fullName evidence="8">Ion transport domain-containing protein</fullName>
    </recommendedName>
</protein>
<evidence type="ECO:0000256" key="5">
    <source>
        <dbReference type="SAM" id="Coils"/>
    </source>
</evidence>
<evidence type="ECO:0000313" key="10">
    <source>
        <dbReference type="Proteomes" id="UP000014184"/>
    </source>
</evidence>
<keyword evidence="2 7" id="KW-0812">Transmembrane</keyword>
<evidence type="ECO:0000256" key="7">
    <source>
        <dbReference type="SAM" id="Phobius"/>
    </source>
</evidence>
<dbReference type="InterPro" id="IPR043203">
    <property type="entry name" value="VGCC_Ca_Na"/>
</dbReference>
<dbReference type="PANTHER" id="PTHR10037">
    <property type="entry name" value="VOLTAGE-GATED CATION CHANNEL CALCIUM AND SODIUM"/>
    <property type="match status" value="1"/>
</dbReference>
<keyword evidence="5" id="KW-0175">Coiled coil</keyword>
<evidence type="ECO:0000259" key="8">
    <source>
        <dbReference type="Pfam" id="PF00520"/>
    </source>
</evidence>
<evidence type="ECO:0000313" key="9">
    <source>
        <dbReference type="EMBL" id="EOR72502.1"/>
    </source>
</evidence>
<keyword evidence="3 7" id="KW-1133">Transmembrane helix</keyword>
<dbReference type="InterPro" id="IPR005821">
    <property type="entry name" value="Ion_trans_dom"/>
</dbReference>
<reference evidence="9 10" key="1">
    <citation type="journal article" date="2013" name="Genome Announc.">
        <title>Draft Genome Sequence of the Lignocellulose Decomposer Thermobifida fusca Strain TM51.</title>
        <authorList>
            <person name="Toth A."/>
            <person name="Barna T."/>
            <person name="Nagy I."/>
            <person name="Horvath B."/>
            <person name="Nagy I."/>
            <person name="Tancsics A."/>
            <person name="Kriszt B."/>
            <person name="Baka E."/>
            <person name="Fekete C."/>
            <person name="Kukolya J."/>
        </authorList>
    </citation>
    <scope>NUCLEOTIDE SEQUENCE [LARGE SCALE GENOMIC DNA]</scope>
    <source>
        <strain evidence="9 10">TM51</strain>
    </source>
</reference>
<dbReference type="Pfam" id="PF00520">
    <property type="entry name" value="Ion_trans"/>
    <property type="match status" value="1"/>
</dbReference>
<name>A0A9P2TC69_THEFU</name>
<dbReference type="Gene3D" id="1.20.120.350">
    <property type="entry name" value="Voltage-gated potassium channels. Chain C"/>
    <property type="match status" value="1"/>
</dbReference>
<gene>
    <name evidence="9" type="ORF">TM51_02245</name>
</gene>
<feature type="transmembrane region" description="Helical" evidence="7">
    <location>
        <begin position="18"/>
        <end position="39"/>
    </location>
</feature>
<feature type="region of interest" description="Disordered" evidence="6">
    <location>
        <begin position="288"/>
        <end position="312"/>
    </location>
</feature>
<keyword evidence="4 7" id="KW-0472">Membrane</keyword>
<comment type="caution">
    <text evidence="9">The sequence shown here is derived from an EMBL/GenBank/DDBJ whole genome shotgun (WGS) entry which is preliminary data.</text>
</comment>
<feature type="transmembrane region" description="Helical" evidence="7">
    <location>
        <begin position="164"/>
        <end position="185"/>
    </location>
</feature>
<evidence type="ECO:0000256" key="1">
    <source>
        <dbReference type="ARBA" id="ARBA00004141"/>
    </source>
</evidence>
<keyword evidence="10" id="KW-1185">Reference proteome</keyword>
<comment type="subcellular location">
    <subcellularLocation>
        <location evidence="1">Membrane</location>
        <topology evidence="1">Multi-pass membrane protein</topology>
    </subcellularLocation>
</comment>
<organism evidence="9 10">
    <name type="scientific">Thermobifida fusca TM51</name>
    <dbReference type="NCBI Taxonomy" id="1169414"/>
    <lineage>
        <taxon>Bacteria</taxon>
        <taxon>Bacillati</taxon>
        <taxon>Actinomycetota</taxon>
        <taxon>Actinomycetes</taxon>
        <taxon>Streptosporangiales</taxon>
        <taxon>Nocardiopsidaceae</taxon>
        <taxon>Thermobifida</taxon>
    </lineage>
</organism>
<dbReference type="GO" id="GO:0001518">
    <property type="term" value="C:voltage-gated sodium channel complex"/>
    <property type="evidence" value="ECO:0007669"/>
    <property type="project" value="TreeGrafter"/>
</dbReference>
<feature type="transmembrane region" description="Helical" evidence="7">
    <location>
        <begin position="51"/>
        <end position="71"/>
    </location>
</feature>
<dbReference type="InterPro" id="IPR027359">
    <property type="entry name" value="Volt_channel_dom_sf"/>
</dbReference>
<dbReference type="SUPFAM" id="SSF81324">
    <property type="entry name" value="Voltage-gated potassium channels"/>
    <property type="match status" value="1"/>
</dbReference>
<feature type="transmembrane region" description="Helical" evidence="7">
    <location>
        <begin position="83"/>
        <end position="106"/>
    </location>
</feature>
<evidence type="ECO:0000256" key="6">
    <source>
        <dbReference type="SAM" id="MobiDB-lite"/>
    </source>
</evidence>
<dbReference type="GO" id="GO:0005248">
    <property type="term" value="F:voltage-gated sodium channel activity"/>
    <property type="evidence" value="ECO:0007669"/>
    <property type="project" value="TreeGrafter"/>
</dbReference>
<accession>A0A9P2TC69</accession>